<comment type="caution">
    <text evidence="2">The sequence shown here is derived from an EMBL/GenBank/DDBJ whole genome shotgun (WGS) entry which is preliminary data.</text>
</comment>
<name>A0A254N9Q4_9BURK</name>
<dbReference type="SUPFAM" id="SSF55008">
    <property type="entry name" value="HMA, heavy metal-associated domain"/>
    <property type="match status" value="1"/>
</dbReference>
<reference evidence="2 3" key="1">
    <citation type="journal article" date="2007" name="Int. J. Syst. Evol. Microbiol.">
        <title>Description of Pelomonas aquatica sp. nov. and Pelomonas puraquae sp. nov., isolated from industrial and haemodialysis water.</title>
        <authorList>
            <person name="Gomila M."/>
            <person name="Bowien B."/>
            <person name="Falsen E."/>
            <person name="Moore E.R."/>
            <person name="Lalucat J."/>
        </authorList>
    </citation>
    <scope>NUCLEOTIDE SEQUENCE [LARGE SCALE GENOMIC DNA]</scope>
    <source>
        <strain evidence="2 3">CCUG 52769</strain>
    </source>
</reference>
<dbReference type="OrthoDB" id="9813965at2"/>
<dbReference type="Gene3D" id="3.30.70.100">
    <property type="match status" value="1"/>
</dbReference>
<dbReference type="CDD" id="cd00371">
    <property type="entry name" value="HMA"/>
    <property type="match status" value="1"/>
</dbReference>
<dbReference type="PROSITE" id="PS50846">
    <property type="entry name" value="HMA_2"/>
    <property type="match status" value="1"/>
</dbReference>
<dbReference type="Pfam" id="PF00403">
    <property type="entry name" value="HMA"/>
    <property type="match status" value="1"/>
</dbReference>
<dbReference type="Proteomes" id="UP000197446">
    <property type="component" value="Unassembled WGS sequence"/>
</dbReference>
<protein>
    <recommendedName>
        <fullName evidence="1">HMA domain-containing protein</fullName>
    </recommendedName>
</protein>
<dbReference type="EMBL" id="NISI01000002">
    <property type="protein sequence ID" value="OWR04725.1"/>
    <property type="molecule type" value="Genomic_DNA"/>
</dbReference>
<sequence>MHRFTLPDMSCGHCVAAITEALKAADSQARIEVDREARTAAVESQLPRDALALVLTEAGYPPAPASTAA</sequence>
<gene>
    <name evidence="2" type="ORF">CDO81_09110</name>
</gene>
<proteinExistence type="predicted"/>
<dbReference type="AlphaFoldDB" id="A0A254N9Q4"/>
<dbReference type="RefSeq" id="WP_088482859.1">
    <property type="nucleotide sequence ID" value="NZ_NISI01000002.1"/>
</dbReference>
<organism evidence="2 3">
    <name type="scientific">Roseateles puraquae</name>
    <dbReference type="NCBI Taxonomy" id="431059"/>
    <lineage>
        <taxon>Bacteria</taxon>
        <taxon>Pseudomonadati</taxon>
        <taxon>Pseudomonadota</taxon>
        <taxon>Betaproteobacteria</taxon>
        <taxon>Burkholderiales</taxon>
        <taxon>Sphaerotilaceae</taxon>
        <taxon>Roseateles</taxon>
    </lineage>
</organism>
<keyword evidence="3" id="KW-1185">Reference proteome</keyword>
<evidence type="ECO:0000259" key="1">
    <source>
        <dbReference type="PROSITE" id="PS50846"/>
    </source>
</evidence>
<dbReference type="GO" id="GO:0046872">
    <property type="term" value="F:metal ion binding"/>
    <property type="evidence" value="ECO:0007669"/>
    <property type="project" value="InterPro"/>
</dbReference>
<dbReference type="InterPro" id="IPR006121">
    <property type="entry name" value="HMA_dom"/>
</dbReference>
<evidence type="ECO:0000313" key="3">
    <source>
        <dbReference type="Proteomes" id="UP000197446"/>
    </source>
</evidence>
<dbReference type="InterPro" id="IPR036163">
    <property type="entry name" value="HMA_dom_sf"/>
</dbReference>
<accession>A0A254N9Q4</accession>
<feature type="domain" description="HMA" evidence="1">
    <location>
        <begin position="1"/>
        <end position="63"/>
    </location>
</feature>
<evidence type="ECO:0000313" key="2">
    <source>
        <dbReference type="EMBL" id="OWR04725.1"/>
    </source>
</evidence>